<dbReference type="InterPro" id="IPR058163">
    <property type="entry name" value="LysR-type_TF_proteobact-type"/>
</dbReference>
<dbReference type="GO" id="GO:0006351">
    <property type="term" value="P:DNA-templated transcription"/>
    <property type="evidence" value="ECO:0007669"/>
    <property type="project" value="TreeGrafter"/>
</dbReference>
<evidence type="ECO:0000256" key="1">
    <source>
        <dbReference type="ARBA" id="ARBA00009437"/>
    </source>
</evidence>
<comment type="similarity">
    <text evidence="1">Belongs to the LysR transcriptional regulatory family.</text>
</comment>
<protein>
    <submittedName>
        <fullName evidence="6">LysR family transcriptional regulator</fullName>
    </submittedName>
</protein>
<accession>A0AAE9YKM6</accession>
<dbReference type="Pfam" id="PF00126">
    <property type="entry name" value="HTH_1"/>
    <property type="match status" value="1"/>
</dbReference>
<evidence type="ECO:0000259" key="5">
    <source>
        <dbReference type="PROSITE" id="PS50931"/>
    </source>
</evidence>
<dbReference type="CDD" id="cd08422">
    <property type="entry name" value="PBP2_CrgA_like"/>
    <property type="match status" value="1"/>
</dbReference>
<dbReference type="KEGG" id="tact:SG35_017950"/>
<dbReference type="GO" id="GO:0003700">
    <property type="term" value="F:DNA-binding transcription factor activity"/>
    <property type="evidence" value="ECO:0007669"/>
    <property type="project" value="InterPro"/>
</dbReference>
<dbReference type="PANTHER" id="PTHR30537:SF5">
    <property type="entry name" value="HTH-TYPE TRANSCRIPTIONAL ACTIVATOR TTDR-RELATED"/>
    <property type="match status" value="1"/>
</dbReference>
<keyword evidence="7" id="KW-1185">Reference proteome</keyword>
<dbReference type="SUPFAM" id="SSF46785">
    <property type="entry name" value="Winged helix' DNA-binding domain"/>
    <property type="match status" value="1"/>
</dbReference>
<evidence type="ECO:0000256" key="2">
    <source>
        <dbReference type="ARBA" id="ARBA00023015"/>
    </source>
</evidence>
<evidence type="ECO:0000256" key="4">
    <source>
        <dbReference type="ARBA" id="ARBA00023163"/>
    </source>
</evidence>
<name>A0AAE9YKM6_9GAMM</name>
<reference evidence="6 7" key="1">
    <citation type="journal article" date="2015" name="Genome Announc.">
        <title>Draft Genome Sequences of Marine Isolates of Thalassomonas viridans and Thalassomonas actiniarum.</title>
        <authorList>
            <person name="Olonade I."/>
            <person name="van Zyl L.J."/>
            <person name="Trindade M."/>
        </authorList>
    </citation>
    <scope>NUCLEOTIDE SEQUENCE [LARGE SCALE GENOMIC DNA]</scope>
    <source>
        <strain evidence="6 7">A5K-106</strain>
    </source>
</reference>
<proteinExistence type="inferred from homology"/>
<dbReference type="InterPro" id="IPR036388">
    <property type="entry name" value="WH-like_DNA-bd_sf"/>
</dbReference>
<dbReference type="PROSITE" id="PS50931">
    <property type="entry name" value="HTH_LYSR"/>
    <property type="match status" value="1"/>
</dbReference>
<dbReference type="Pfam" id="PF03466">
    <property type="entry name" value="LysR_substrate"/>
    <property type="match status" value="1"/>
</dbReference>
<dbReference type="Gene3D" id="1.10.10.10">
    <property type="entry name" value="Winged helix-like DNA-binding domain superfamily/Winged helix DNA-binding domain"/>
    <property type="match status" value="1"/>
</dbReference>
<dbReference type="EMBL" id="CP059735">
    <property type="protein sequence ID" value="WDD97215.1"/>
    <property type="molecule type" value="Genomic_DNA"/>
</dbReference>
<feature type="domain" description="HTH lysR-type" evidence="5">
    <location>
        <begin position="1"/>
        <end position="30"/>
    </location>
</feature>
<gene>
    <name evidence="6" type="ORF">SG35_017950</name>
</gene>
<reference evidence="6 7" key="2">
    <citation type="journal article" date="2022" name="Mar. Drugs">
        <title>Bioassay-Guided Fractionation Leads to the Detection of Cholic Acid Generated by the Rare Thalassomonas sp.</title>
        <authorList>
            <person name="Pheiffer F."/>
            <person name="Schneider Y.K."/>
            <person name="Hansen E.H."/>
            <person name="Andersen J.H."/>
            <person name="Isaksson J."/>
            <person name="Busche T."/>
            <person name="R C."/>
            <person name="Kalinowski J."/>
            <person name="Zyl L.V."/>
            <person name="Trindade M."/>
        </authorList>
    </citation>
    <scope>NUCLEOTIDE SEQUENCE [LARGE SCALE GENOMIC DNA]</scope>
    <source>
        <strain evidence="6 7">A5K-106</strain>
    </source>
</reference>
<evidence type="ECO:0000313" key="6">
    <source>
        <dbReference type="EMBL" id="WDD97215.1"/>
    </source>
</evidence>
<dbReference type="AlphaFoldDB" id="A0AAE9YKM6"/>
<keyword evidence="2" id="KW-0805">Transcription regulation</keyword>
<evidence type="ECO:0000313" key="7">
    <source>
        <dbReference type="Proteomes" id="UP000032568"/>
    </source>
</evidence>
<keyword evidence="3" id="KW-0238">DNA-binding</keyword>
<dbReference type="InterPro" id="IPR036390">
    <property type="entry name" value="WH_DNA-bd_sf"/>
</dbReference>
<dbReference type="Proteomes" id="UP000032568">
    <property type="component" value="Chromosome"/>
</dbReference>
<dbReference type="InterPro" id="IPR000847">
    <property type="entry name" value="LysR_HTH_N"/>
</dbReference>
<sequence length="269" mass="30096">MAVVGRRISALEHTLGFKLLNRTTRQMHITPAGQSYYQGCKSILAEVSELEDSLTSQQLEQPGGLIRLSAPDSLADTFLLEAIKHFQSDYPDIRFDLQLENQHVDLIEQDIDLTFRLAVDLIDSSYVAVKLFDTSLGLYAAPDYLAARGVPKNIKELEKHDCLNMGASRFGSHWSILVEGELARFKQPWKLSISSGPGLLLALTQGMGIGMVPELFAQPHVEVGELTLLTGVADFPAIGLYLIYPSRQHLPYRLKLFLEFIKKWCAENH</sequence>
<dbReference type="GO" id="GO:0043565">
    <property type="term" value="F:sequence-specific DNA binding"/>
    <property type="evidence" value="ECO:0007669"/>
    <property type="project" value="TreeGrafter"/>
</dbReference>
<dbReference type="InterPro" id="IPR005119">
    <property type="entry name" value="LysR_subst-bd"/>
</dbReference>
<dbReference type="Gene3D" id="3.40.190.290">
    <property type="match status" value="1"/>
</dbReference>
<evidence type="ECO:0000256" key="3">
    <source>
        <dbReference type="ARBA" id="ARBA00023125"/>
    </source>
</evidence>
<organism evidence="6 7">
    <name type="scientific">Thalassomonas actiniarum</name>
    <dbReference type="NCBI Taxonomy" id="485447"/>
    <lineage>
        <taxon>Bacteria</taxon>
        <taxon>Pseudomonadati</taxon>
        <taxon>Pseudomonadota</taxon>
        <taxon>Gammaproteobacteria</taxon>
        <taxon>Alteromonadales</taxon>
        <taxon>Colwelliaceae</taxon>
        <taxon>Thalassomonas</taxon>
    </lineage>
</organism>
<keyword evidence="4" id="KW-0804">Transcription</keyword>
<dbReference type="SUPFAM" id="SSF53850">
    <property type="entry name" value="Periplasmic binding protein-like II"/>
    <property type="match status" value="1"/>
</dbReference>
<dbReference type="PANTHER" id="PTHR30537">
    <property type="entry name" value="HTH-TYPE TRANSCRIPTIONAL REGULATOR"/>
    <property type="match status" value="1"/>
</dbReference>